<dbReference type="Gene3D" id="1.25.40.990">
    <property type="match status" value="1"/>
</dbReference>
<feature type="compositionally biased region" description="Basic and acidic residues" evidence="1">
    <location>
        <begin position="250"/>
        <end position="262"/>
    </location>
</feature>
<dbReference type="Pfam" id="PF03399">
    <property type="entry name" value="SAC3_GANP"/>
    <property type="match status" value="1"/>
</dbReference>
<dbReference type="GeneID" id="11469431"/>
<feature type="compositionally biased region" description="Polar residues" evidence="1">
    <location>
        <begin position="16"/>
        <end position="29"/>
    </location>
</feature>
<dbReference type="KEGG" id="erc:Ecym_7163"/>
<dbReference type="HOGENOM" id="CLU_015513_4_0_1"/>
<sequence>MNNYNQVTPLKLGSGSKAQANNDASMSSGIKSQFQDSGSSSVSGKNSIDTVQFDALKSCGSGYIGFQSGRHNSSFVLQQQHNGGTLSSHTIPQSTIAGNAVKVPDNLCIPDYSLFFSPKDAYANKPPGLINWIDRQYARATQEKFNEVKMKMFISQANKLISKAYATNKEWKNDWFQQPHVPVFSRGGLTPPMQLQCEMNETAYNNKRKLVITETVLDSPSPAQSVAVGKNLNSSNKAGFTQQPHLPRSGLHDKKSLTEQDRKRRRLERFAASGSASKKNTVADDDDFSNLNATSNHFYKFDKNNPVVGRCNTLEKRYLRLTSEPDPNNVRPLHILERAFQFIMEKRQKQASYAYLCDQFKSIRQDLKVQLIENDFTLKVYQTHAKLALENGDLGEYNQCQGSISELFEQKHIENKHFAEFMSYRILYHLLTEDHASINEIRLKLLVEYNDLCNDPMIELSLNMAQAQSQGDYHSFMKLYGKTEGPMKSLINEFIKRERLKALKTMCCAYNQLRLSFLVSELSLKDEDETFQFLTDFDLFDFVVLPEGDADTMYLNFKECRSTILSRYNKPVKVDIKGQK</sequence>
<feature type="domain" description="SAC3/GANP/THP3 conserved" evidence="2">
    <location>
        <begin position="317"/>
        <end position="538"/>
    </location>
</feature>
<dbReference type="GO" id="GO:0005634">
    <property type="term" value="C:nucleus"/>
    <property type="evidence" value="ECO:0007669"/>
    <property type="project" value="TreeGrafter"/>
</dbReference>
<dbReference type="STRING" id="931890.G8JVZ6"/>
<dbReference type="eggNOG" id="KOG1861">
    <property type="taxonomic scope" value="Eukaryota"/>
</dbReference>
<dbReference type="PANTHER" id="PTHR12436:SF4">
    <property type="entry name" value="LEUKOCYTE RECEPTOR CLUSTER MEMBER 8"/>
    <property type="match status" value="1"/>
</dbReference>
<proteinExistence type="predicted"/>
<feature type="region of interest" description="Disordered" evidence="1">
    <location>
        <begin position="1"/>
        <end position="42"/>
    </location>
</feature>
<evidence type="ECO:0000259" key="2">
    <source>
        <dbReference type="Pfam" id="PF03399"/>
    </source>
</evidence>
<dbReference type="PANTHER" id="PTHR12436">
    <property type="entry name" value="80 KDA MCM3-ASSOCIATED PROTEIN"/>
    <property type="match status" value="1"/>
</dbReference>
<dbReference type="FunCoup" id="G8JVZ6">
    <property type="interactions" value="46"/>
</dbReference>
<evidence type="ECO:0000313" key="3">
    <source>
        <dbReference type="EMBL" id="AET41011.1"/>
    </source>
</evidence>
<dbReference type="OrthoDB" id="199574at2759"/>
<gene>
    <name evidence="3" type="ordered locus">Ecym_7163</name>
</gene>
<dbReference type="OMA" id="FAQISEF"/>
<dbReference type="EMBL" id="CP002503">
    <property type="protein sequence ID" value="AET41011.1"/>
    <property type="molecule type" value="Genomic_DNA"/>
</dbReference>
<feature type="compositionally biased region" description="Low complexity" evidence="1">
    <location>
        <begin position="30"/>
        <end position="42"/>
    </location>
</feature>
<dbReference type="InParanoid" id="G8JVZ6"/>
<dbReference type="InterPro" id="IPR005062">
    <property type="entry name" value="SAC3/GANP/THP3_conserved"/>
</dbReference>
<evidence type="ECO:0000313" key="4">
    <source>
        <dbReference type="Proteomes" id="UP000006790"/>
    </source>
</evidence>
<dbReference type="RefSeq" id="XP_003647828.1">
    <property type="nucleotide sequence ID" value="XM_003647780.1"/>
</dbReference>
<protein>
    <recommendedName>
        <fullName evidence="2">SAC3/GANP/THP3 conserved domain-containing protein</fullName>
    </recommendedName>
</protein>
<accession>G8JVZ6</accession>
<dbReference type="AlphaFoldDB" id="G8JVZ6"/>
<keyword evidence="4" id="KW-1185">Reference proteome</keyword>
<evidence type="ECO:0000256" key="1">
    <source>
        <dbReference type="SAM" id="MobiDB-lite"/>
    </source>
</evidence>
<feature type="compositionally biased region" description="Polar residues" evidence="1">
    <location>
        <begin position="231"/>
        <end position="244"/>
    </location>
</feature>
<organism evidence="3 4">
    <name type="scientific">Eremothecium cymbalariae (strain CBS 270.75 / DBVPG 7215 / KCTC 17166 / NRRL Y-17582)</name>
    <name type="common">Yeast</name>
    <dbReference type="NCBI Taxonomy" id="931890"/>
    <lineage>
        <taxon>Eukaryota</taxon>
        <taxon>Fungi</taxon>
        <taxon>Dikarya</taxon>
        <taxon>Ascomycota</taxon>
        <taxon>Saccharomycotina</taxon>
        <taxon>Saccharomycetes</taxon>
        <taxon>Saccharomycetales</taxon>
        <taxon>Saccharomycetaceae</taxon>
        <taxon>Eremothecium</taxon>
    </lineage>
</organism>
<reference evidence="4" key="1">
    <citation type="journal article" date="2012" name="G3 (Bethesda)">
        <title>Pichia sorbitophila, an interspecies yeast hybrid reveals early steps of genome resolution following polyploidization.</title>
        <authorList>
            <person name="Leh Louis V."/>
            <person name="Despons L."/>
            <person name="Friedrich A."/>
            <person name="Martin T."/>
            <person name="Durrens P."/>
            <person name="Casaregola S."/>
            <person name="Neuveglise C."/>
            <person name="Fairhead C."/>
            <person name="Marck C."/>
            <person name="Cruz J.A."/>
            <person name="Straub M.L."/>
            <person name="Kugler V."/>
            <person name="Sacerdot C."/>
            <person name="Uzunov Z."/>
            <person name="Thierry A."/>
            <person name="Weiss S."/>
            <person name="Bleykasten C."/>
            <person name="De Montigny J."/>
            <person name="Jacques N."/>
            <person name="Jung P."/>
            <person name="Lemaire M."/>
            <person name="Mallet S."/>
            <person name="Morel G."/>
            <person name="Richard G.F."/>
            <person name="Sarkar A."/>
            <person name="Savel G."/>
            <person name="Schacherer J."/>
            <person name="Seret M.L."/>
            <person name="Talla E."/>
            <person name="Samson G."/>
            <person name="Jubin C."/>
            <person name="Poulain J."/>
            <person name="Vacherie B."/>
            <person name="Barbe V."/>
            <person name="Pelletier E."/>
            <person name="Sherman D.J."/>
            <person name="Westhof E."/>
            <person name="Weissenbach J."/>
            <person name="Baret P.V."/>
            <person name="Wincker P."/>
            <person name="Gaillardin C."/>
            <person name="Dujon B."/>
            <person name="Souciet J.L."/>
        </authorList>
    </citation>
    <scope>NUCLEOTIDE SEQUENCE [LARGE SCALE GENOMIC DNA]</scope>
    <source>
        <strain evidence="4">CBS 270.75 / DBVPG 7215 / KCTC 17166 / NRRL Y-17582</strain>
    </source>
</reference>
<name>G8JVZ6_ERECY</name>
<feature type="region of interest" description="Disordered" evidence="1">
    <location>
        <begin position="221"/>
        <end position="263"/>
    </location>
</feature>
<dbReference type="InterPro" id="IPR045107">
    <property type="entry name" value="SAC3/GANP/THP3"/>
</dbReference>
<dbReference type="Proteomes" id="UP000006790">
    <property type="component" value="Chromosome 7"/>
</dbReference>